<reference evidence="1 2" key="1">
    <citation type="submission" date="2021-06" db="EMBL/GenBank/DDBJ databases">
        <title>Caerostris extrusa draft genome.</title>
        <authorList>
            <person name="Kono N."/>
            <person name="Arakawa K."/>
        </authorList>
    </citation>
    <scope>NUCLEOTIDE SEQUENCE [LARGE SCALE GENOMIC DNA]</scope>
</reference>
<dbReference type="EMBL" id="BPLR01015169">
    <property type="protein sequence ID" value="GIY74113.1"/>
    <property type="molecule type" value="Genomic_DNA"/>
</dbReference>
<dbReference type="AlphaFoldDB" id="A0AAV4VVS7"/>
<organism evidence="1 2">
    <name type="scientific">Caerostris extrusa</name>
    <name type="common">Bark spider</name>
    <name type="synonym">Caerostris bankana</name>
    <dbReference type="NCBI Taxonomy" id="172846"/>
    <lineage>
        <taxon>Eukaryota</taxon>
        <taxon>Metazoa</taxon>
        <taxon>Ecdysozoa</taxon>
        <taxon>Arthropoda</taxon>
        <taxon>Chelicerata</taxon>
        <taxon>Arachnida</taxon>
        <taxon>Araneae</taxon>
        <taxon>Araneomorphae</taxon>
        <taxon>Entelegynae</taxon>
        <taxon>Araneoidea</taxon>
        <taxon>Araneidae</taxon>
        <taxon>Caerostris</taxon>
    </lineage>
</organism>
<keyword evidence="2" id="KW-1185">Reference proteome</keyword>
<comment type="caution">
    <text evidence="1">The sequence shown here is derived from an EMBL/GenBank/DDBJ whole genome shotgun (WGS) entry which is preliminary data.</text>
</comment>
<gene>
    <name evidence="1" type="ORF">CEXT_739611</name>
</gene>
<accession>A0AAV4VVS7</accession>
<sequence length="86" mass="9762">MKSARRKFYRRHVDVFAVPAPRCWNYFLLLQTLPTEAHLSTERWLRVSSHILPYILTDLACVNNGTPSVAVLDNVPEKQVPNGGVS</sequence>
<name>A0AAV4VVS7_CAEEX</name>
<evidence type="ECO:0000313" key="1">
    <source>
        <dbReference type="EMBL" id="GIY74113.1"/>
    </source>
</evidence>
<evidence type="ECO:0000313" key="2">
    <source>
        <dbReference type="Proteomes" id="UP001054945"/>
    </source>
</evidence>
<dbReference type="Proteomes" id="UP001054945">
    <property type="component" value="Unassembled WGS sequence"/>
</dbReference>
<proteinExistence type="predicted"/>
<protein>
    <submittedName>
        <fullName evidence="1">Uncharacterized protein</fullName>
    </submittedName>
</protein>